<dbReference type="PATRIC" id="fig|1365176.7.peg.1807"/>
<dbReference type="HOGENOM" id="CLU_1478944_0_0_2"/>
<dbReference type="GeneID" id="16574466"/>
<dbReference type="Proteomes" id="UP000015543">
    <property type="component" value="Chromosome"/>
</dbReference>
<dbReference type="EMBL" id="CP006646">
    <property type="protein sequence ID" value="AGT36160.1"/>
    <property type="molecule type" value="Genomic_DNA"/>
</dbReference>
<dbReference type="KEGG" id="thb:N186_09120"/>
<evidence type="ECO:0000313" key="1">
    <source>
        <dbReference type="EMBL" id="AGT36160.1"/>
    </source>
</evidence>
<organism evidence="1 2">
    <name type="scientific">Thermofilum adornatum</name>
    <dbReference type="NCBI Taxonomy" id="1365176"/>
    <lineage>
        <taxon>Archaea</taxon>
        <taxon>Thermoproteota</taxon>
        <taxon>Thermoprotei</taxon>
        <taxon>Thermofilales</taxon>
        <taxon>Thermofilaceae</taxon>
        <taxon>Thermofilum</taxon>
    </lineage>
</organism>
<reference evidence="1 2" key="1">
    <citation type="journal article" date="2013" name="Genome Announc.">
        <title>Complete Genomic Sequence of 'Thermofilum adornatus' Strain 1910bT, a Hyperthermophilic Anaerobic Organotrophic Crenarchaeon.</title>
        <authorList>
            <person name="Dominova I.N."/>
            <person name="Kublanov I.V."/>
            <person name="Podosokorskaya O.A."/>
            <person name="Derbikova K.S."/>
            <person name="Patrushev M.V."/>
            <person name="Toshchakov S.V."/>
        </authorList>
    </citation>
    <scope>NUCLEOTIDE SEQUENCE [LARGE SCALE GENOMIC DNA]</scope>
    <source>
        <strain evidence="2">1910b</strain>
    </source>
</reference>
<dbReference type="AlphaFoldDB" id="S5Z9X7"/>
<dbReference type="InterPro" id="IPR043519">
    <property type="entry name" value="NT_sf"/>
</dbReference>
<name>S5Z9X7_9CREN</name>
<keyword evidence="2" id="KW-1185">Reference proteome</keyword>
<protein>
    <recommendedName>
        <fullName evidence="3">Nucleotidyltransferase family protein</fullName>
    </recommendedName>
</protein>
<dbReference type="SUPFAM" id="SSF81301">
    <property type="entry name" value="Nucleotidyltransferase"/>
    <property type="match status" value="1"/>
</dbReference>
<dbReference type="Gene3D" id="3.30.460.40">
    <property type="match status" value="1"/>
</dbReference>
<dbReference type="RefSeq" id="WP_020963467.1">
    <property type="nucleotide sequence ID" value="NC_022093.1"/>
</dbReference>
<dbReference type="eggNOG" id="arCOG05472">
    <property type="taxonomic scope" value="Archaea"/>
</dbReference>
<sequence>MATEYRFYSALRLAVRLVKKWFPEYALIGRFARNFYAPPETTLDVDFLVNLDDHERLAEFLEYASARFQVSPMDIGHWQYKLYIKSFRFDLVKPKGYNYDPEVVARRRHVKIGQIGEVAILSPEDLAVLYLVSSLDRGVKDLVKAKDIVAYSKARGDFNEEYFLRKSEENKVKHLALTLLSKM</sequence>
<evidence type="ECO:0000313" key="2">
    <source>
        <dbReference type="Proteomes" id="UP000015543"/>
    </source>
</evidence>
<dbReference type="OrthoDB" id="43840at2157"/>
<proteinExistence type="predicted"/>
<accession>S5Z9X7</accession>
<gene>
    <name evidence="1" type="ORF">N186_09120</name>
</gene>
<evidence type="ECO:0008006" key="3">
    <source>
        <dbReference type="Google" id="ProtNLM"/>
    </source>
</evidence>